<evidence type="ECO:0000313" key="6">
    <source>
        <dbReference type="Proteomes" id="UP000654370"/>
    </source>
</evidence>
<name>A0A8H7PKJ9_MORIS</name>
<dbReference type="InterPro" id="IPR000504">
    <property type="entry name" value="RRM_dom"/>
</dbReference>
<comment type="caution">
    <text evidence="5">The sequence shown here is derived from an EMBL/GenBank/DDBJ whole genome shotgun (WGS) entry which is preliminary data.</text>
</comment>
<keyword evidence="1 2" id="KW-0694">RNA-binding</keyword>
<dbReference type="AlphaFoldDB" id="A0A8H7PKJ9"/>
<proteinExistence type="predicted"/>
<dbReference type="Pfam" id="PF00076">
    <property type="entry name" value="RRM_1"/>
    <property type="match status" value="3"/>
</dbReference>
<dbReference type="InterPro" id="IPR012677">
    <property type="entry name" value="Nucleotide-bd_a/b_plait_sf"/>
</dbReference>
<dbReference type="SUPFAM" id="SSF54928">
    <property type="entry name" value="RNA-binding domain, RBD"/>
    <property type="match status" value="2"/>
</dbReference>
<dbReference type="OrthoDB" id="8093034at2759"/>
<dbReference type="SMART" id="SM00360">
    <property type="entry name" value="RRM"/>
    <property type="match status" value="3"/>
</dbReference>
<dbReference type="EMBL" id="JAEPQZ010000012">
    <property type="protein sequence ID" value="KAG2174916.1"/>
    <property type="molecule type" value="Genomic_DNA"/>
</dbReference>
<dbReference type="InterPro" id="IPR050502">
    <property type="entry name" value="Euk_RNA-bind_prot"/>
</dbReference>
<reference evidence="5" key="1">
    <citation type="submission" date="2020-12" db="EMBL/GenBank/DDBJ databases">
        <title>Metabolic potential, ecology and presence of endohyphal bacteria is reflected in genomic diversity of Mucoromycotina.</title>
        <authorList>
            <person name="Muszewska A."/>
            <person name="Okrasinska A."/>
            <person name="Steczkiewicz K."/>
            <person name="Drgas O."/>
            <person name="Orlowska M."/>
            <person name="Perlinska-Lenart U."/>
            <person name="Aleksandrzak-Piekarczyk T."/>
            <person name="Szatraj K."/>
            <person name="Zielenkiewicz U."/>
            <person name="Pilsyk S."/>
            <person name="Malc E."/>
            <person name="Mieczkowski P."/>
            <person name="Kruszewska J.S."/>
            <person name="Biernat P."/>
            <person name="Pawlowska J."/>
        </authorList>
    </citation>
    <scope>NUCLEOTIDE SEQUENCE</scope>
    <source>
        <strain evidence="5">WA0000067209</strain>
    </source>
</reference>
<feature type="domain" description="RRM" evidence="4">
    <location>
        <begin position="287"/>
        <end position="366"/>
    </location>
</feature>
<gene>
    <name evidence="5" type="ORF">INT43_005978</name>
</gene>
<feature type="compositionally biased region" description="Polar residues" evidence="3">
    <location>
        <begin position="10"/>
        <end position="24"/>
    </location>
</feature>
<dbReference type="Gene3D" id="3.30.70.330">
    <property type="match status" value="3"/>
</dbReference>
<dbReference type="GO" id="GO:0005634">
    <property type="term" value="C:nucleus"/>
    <property type="evidence" value="ECO:0007669"/>
    <property type="project" value="TreeGrafter"/>
</dbReference>
<feature type="domain" description="RRM" evidence="4">
    <location>
        <begin position="378"/>
        <end position="456"/>
    </location>
</feature>
<keyword evidence="6" id="KW-1185">Reference proteome</keyword>
<dbReference type="Proteomes" id="UP000654370">
    <property type="component" value="Unassembled WGS sequence"/>
</dbReference>
<accession>A0A8H7PKJ9</accession>
<organism evidence="5 6">
    <name type="scientific">Mortierella isabellina</name>
    <name type="common">Filamentous fungus</name>
    <name type="synonym">Umbelopsis isabellina</name>
    <dbReference type="NCBI Taxonomy" id="91625"/>
    <lineage>
        <taxon>Eukaryota</taxon>
        <taxon>Fungi</taxon>
        <taxon>Fungi incertae sedis</taxon>
        <taxon>Mucoromycota</taxon>
        <taxon>Mucoromycotina</taxon>
        <taxon>Umbelopsidomycetes</taxon>
        <taxon>Umbelopsidales</taxon>
        <taxon>Umbelopsidaceae</taxon>
        <taxon>Umbelopsis</taxon>
    </lineage>
</organism>
<feature type="compositionally biased region" description="Low complexity" evidence="3">
    <location>
        <begin position="131"/>
        <end position="147"/>
    </location>
</feature>
<dbReference type="InterPro" id="IPR035979">
    <property type="entry name" value="RBD_domain_sf"/>
</dbReference>
<evidence type="ECO:0000259" key="4">
    <source>
        <dbReference type="PROSITE" id="PS50102"/>
    </source>
</evidence>
<dbReference type="GO" id="GO:0003729">
    <property type="term" value="F:mRNA binding"/>
    <property type="evidence" value="ECO:0007669"/>
    <property type="project" value="TreeGrafter"/>
</dbReference>
<feature type="domain" description="RRM" evidence="4">
    <location>
        <begin position="483"/>
        <end position="555"/>
    </location>
</feature>
<dbReference type="PROSITE" id="PS50102">
    <property type="entry name" value="RRM"/>
    <property type="match status" value="3"/>
</dbReference>
<protein>
    <recommendedName>
        <fullName evidence="4">RRM domain-containing protein</fullName>
    </recommendedName>
</protein>
<dbReference type="PANTHER" id="PTHR48025">
    <property type="entry name" value="OS02G0815200 PROTEIN"/>
    <property type="match status" value="1"/>
</dbReference>
<evidence type="ECO:0000313" key="5">
    <source>
        <dbReference type="EMBL" id="KAG2174916.1"/>
    </source>
</evidence>
<feature type="compositionally biased region" description="Polar residues" evidence="3">
    <location>
        <begin position="41"/>
        <end position="80"/>
    </location>
</feature>
<feature type="region of interest" description="Disordered" evidence="3">
    <location>
        <begin position="8"/>
        <end position="81"/>
    </location>
</feature>
<evidence type="ECO:0000256" key="2">
    <source>
        <dbReference type="PROSITE-ProRule" id="PRU00176"/>
    </source>
</evidence>
<evidence type="ECO:0000256" key="3">
    <source>
        <dbReference type="SAM" id="MobiDB-lite"/>
    </source>
</evidence>
<evidence type="ECO:0000256" key="1">
    <source>
        <dbReference type="ARBA" id="ARBA00022884"/>
    </source>
</evidence>
<feature type="region of interest" description="Disordered" evidence="3">
    <location>
        <begin position="125"/>
        <end position="160"/>
    </location>
</feature>
<sequence>MIDLLFLRTSPYSRETSPAQSREPSPTVMEIDTAHHHPGNHFNSELSEPIYTSSVSSEGTMTPTESSASCSPNFPGNNHSEIQHASLIPDHEPTETRSEFMDMESSTPIDPFKLRYHLQRTINTALGGRTSNSNSSSSPLYSPITSPRTPPIPINDPTDDLDSDTPIYKNEEREPAVDQAAVLGDLHHTSSEDLMDEIYSGFTEKAKDGHTGCGQNCQCGDVCQCTGCTLHTRQPSSNDQNALDGQKSSQFEPIIDEDGVQLCGCGCKKSLESCRDCFQDLCEDGCKAVYVGNLDSRVNTAKLTDLFPANDRIRRIKILPDRHHGHELKSYAFIEYSDHLAAEEGLRTMNGQNIMGKTIRVHWATQGQVHKEDTSQHHHIFVGDLSSEVTDTTLGETFSSFSSMSDARVMWDQNSGKSRGFGFVSFEDRTEADKAINTMNGVVLGSKAIRCNWANQKNSRRDTTVNHALSYEQILRQTHISHTTIYVGNLPHYIKEHELAPFFQQFGYVLDIRLQGERGFAFVKLDTHINAAIAIVSLQGVNIAGRPARLSWGKDRATNNYTFTTPTPAPPAPYIAQMPAPSPVWVESNGQQPQLQPWMGVYYPAYQPTFNAITGPLEEAK</sequence>
<dbReference type="PANTHER" id="PTHR48025:SF20">
    <property type="entry name" value="TIA1 CYTOTOXIC GRANULE ASSOCIATED RNA BINDING PROTEIN"/>
    <property type="match status" value="1"/>
</dbReference>